<accession>A0A166KE75</accession>
<gene>
    <name evidence="1" type="ORF">FIBSPDRAFT_860207</name>
</gene>
<feature type="non-terminal residue" evidence="1">
    <location>
        <position position="89"/>
    </location>
</feature>
<evidence type="ECO:0000313" key="2">
    <source>
        <dbReference type="Proteomes" id="UP000076532"/>
    </source>
</evidence>
<evidence type="ECO:0000313" key="1">
    <source>
        <dbReference type="EMBL" id="KZP21815.1"/>
    </source>
</evidence>
<protein>
    <submittedName>
        <fullName evidence="1">Uncharacterized protein</fullName>
    </submittedName>
</protein>
<reference evidence="1 2" key="1">
    <citation type="journal article" date="2016" name="Mol. Biol. Evol.">
        <title>Comparative Genomics of Early-Diverging Mushroom-Forming Fungi Provides Insights into the Origins of Lignocellulose Decay Capabilities.</title>
        <authorList>
            <person name="Nagy L.G."/>
            <person name="Riley R."/>
            <person name="Tritt A."/>
            <person name="Adam C."/>
            <person name="Daum C."/>
            <person name="Floudas D."/>
            <person name="Sun H."/>
            <person name="Yadav J.S."/>
            <person name="Pangilinan J."/>
            <person name="Larsson K.H."/>
            <person name="Matsuura K."/>
            <person name="Barry K."/>
            <person name="Labutti K."/>
            <person name="Kuo R."/>
            <person name="Ohm R.A."/>
            <person name="Bhattacharya S.S."/>
            <person name="Shirouzu T."/>
            <person name="Yoshinaga Y."/>
            <person name="Martin F.M."/>
            <person name="Grigoriev I.V."/>
            <person name="Hibbett D.S."/>
        </authorList>
    </citation>
    <scope>NUCLEOTIDE SEQUENCE [LARGE SCALE GENOMIC DNA]</scope>
    <source>
        <strain evidence="1 2">CBS 109695</strain>
    </source>
</reference>
<name>A0A166KE75_9AGAM</name>
<proteinExistence type="predicted"/>
<organism evidence="1 2">
    <name type="scientific">Athelia psychrophila</name>
    <dbReference type="NCBI Taxonomy" id="1759441"/>
    <lineage>
        <taxon>Eukaryota</taxon>
        <taxon>Fungi</taxon>
        <taxon>Dikarya</taxon>
        <taxon>Basidiomycota</taxon>
        <taxon>Agaricomycotina</taxon>
        <taxon>Agaricomycetes</taxon>
        <taxon>Agaricomycetidae</taxon>
        <taxon>Atheliales</taxon>
        <taxon>Atheliaceae</taxon>
        <taxon>Athelia</taxon>
    </lineage>
</organism>
<dbReference type="AlphaFoldDB" id="A0A166KE75"/>
<dbReference type="Proteomes" id="UP000076532">
    <property type="component" value="Unassembled WGS sequence"/>
</dbReference>
<dbReference type="EMBL" id="KV417544">
    <property type="protein sequence ID" value="KZP21815.1"/>
    <property type="molecule type" value="Genomic_DNA"/>
</dbReference>
<sequence>MKTLLPFFKACLNGIRPASGRVSSSSWFASSAIWMGELCIPAVSFSCNYPSHSACSTFLSVPSRLYLVFCPLSCGPCLPPLQFPLRAPP</sequence>
<keyword evidence="2" id="KW-1185">Reference proteome</keyword>